<dbReference type="RefSeq" id="WP_266283620.1">
    <property type="nucleotide sequence ID" value="NZ_JAPKNF010000003.1"/>
</dbReference>
<dbReference type="Proteomes" id="UP001223743">
    <property type="component" value="Unassembled WGS sequence"/>
</dbReference>
<dbReference type="CDD" id="cd08504">
    <property type="entry name" value="PBP2_OppA"/>
    <property type="match status" value="1"/>
</dbReference>
<dbReference type="PANTHER" id="PTHR30290:SF10">
    <property type="entry name" value="PERIPLASMIC OLIGOPEPTIDE-BINDING PROTEIN-RELATED"/>
    <property type="match status" value="1"/>
</dbReference>
<evidence type="ECO:0000256" key="3">
    <source>
        <dbReference type="ARBA" id="ARBA00022448"/>
    </source>
</evidence>
<accession>A0ABU0MBJ8</accession>
<dbReference type="Gene3D" id="3.10.105.10">
    <property type="entry name" value="Dipeptide-binding Protein, Domain 3"/>
    <property type="match status" value="1"/>
</dbReference>
<evidence type="ECO:0000256" key="1">
    <source>
        <dbReference type="ARBA" id="ARBA00004418"/>
    </source>
</evidence>
<keyword evidence="7" id="KW-1185">Reference proteome</keyword>
<keyword evidence="4" id="KW-0732">Signal</keyword>
<dbReference type="PIRSF" id="PIRSF002741">
    <property type="entry name" value="MppA"/>
    <property type="match status" value="1"/>
</dbReference>
<dbReference type="InterPro" id="IPR039424">
    <property type="entry name" value="SBP_5"/>
</dbReference>
<dbReference type="SUPFAM" id="SSF53850">
    <property type="entry name" value="Periplasmic binding protein-like II"/>
    <property type="match status" value="1"/>
</dbReference>
<sequence>MSFLRRFFLATRVHSNMHSFLSRGVLALTLASIAALVQPAAGEAATMLRRGLVGPVETLDPQKAATVAETMLALDLFEGLVRRDGEGRLVPGAASGWEISPDGLLYSFTLREGARWSNGEAVKAGDFVASFRRLFDPATDATEDGPLQVIANAGAIKSGFAKSDTLGVSATDDRTLVIRLDRPTPTFLDRLAAPAALPVNVSASRKLGSDFRTGAKLVTNGAYGLSNSGKGVYTLARDARRSGDAAASIDTVTYRRFETAADCLAAFRSGEVDICPDAPTEALADLKAELGPALRIEPYAGTYFYAINTTRAPFDDARVRRALSLAIDREALAAAVWSGGMLPASSLVPASLLTQPPASEEPIEARREEARSLLSAAGFGAKKPLTVAIRTGSGIANEATAAKVIADWKAVGVEGRLDTSHPDRHFAALRDKADFDVARAGWIADEPNALDFLEILRSGGRFNYARYANPAFDALIAAAESGTDAAKRATDIEKARQMLETDAVVIPLLSYASLSIVSPKVGGWDANPLDQHPSRTLTIVD</sequence>
<comment type="caution">
    <text evidence="6">The sequence shown here is derived from an EMBL/GenBank/DDBJ whole genome shotgun (WGS) entry which is preliminary data.</text>
</comment>
<dbReference type="Pfam" id="PF00496">
    <property type="entry name" value="SBP_bac_5"/>
    <property type="match status" value="1"/>
</dbReference>
<dbReference type="Gene3D" id="3.40.190.10">
    <property type="entry name" value="Periplasmic binding protein-like II"/>
    <property type="match status" value="1"/>
</dbReference>
<dbReference type="PANTHER" id="PTHR30290">
    <property type="entry name" value="PERIPLASMIC BINDING COMPONENT OF ABC TRANSPORTER"/>
    <property type="match status" value="1"/>
</dbReference>
<evidence type="ECO:0000259" key="5">
    <source>
        <dbReference type="Pfam" id="PF00496"/>
    </source>
</evidence>
<name>A0ABU0MBJ8_9HYPH</name>
<dbReference type="InterPro" id="IPR030678">
    <property type="entry name" value="Peptide/Ni-bd"/>
</dbReference>
<comment type="similarity">
    <text evidence="2">Belongs to the bacterial solute-binding protein 5 family.</text>
</comment>
<keyword evidence="3" id="KW-0813">Transport</keyword>
<evidence type="ECO:0000313" key="7">
    <source>
        <dbReference type="Proteomes" id="UP001223743"/>
    </source>
</evidence>
<gene>
    <name evidence="6" type="ORF">QO015_003803</name>
</gene>
<proteinExistence type="inferred from homology"/>
<feature type="domain" description="Solute-binding protein family 5" evidence="5">
    <location>
        <begin position="89"/>
        <end position="462"/>
    </location>
</feature>
<comment type="subcellular location">
    <subcellularLocation>
        <location evidence="1">Periplasm</location>
    </subcellularLocation>
</comment>
<organism evidence="6 7">
    <name type="scientific">Kaistia geumhonensis</name>
    <dbReference type="NCBI Taxonomy" id="410839"/>
    <lineage>
        <taxon>Bacteria</taxon>
        <taxon>Pseudomonadati</taxon>
        <taxon>Pseudomonadota</taxon>
        <taxon>Alphaproteobacteria</taxon>
        <taxon>Hyphomicrobiales</taxon>
        <taxon>Kaistiaceae</taxon>
        <taxon>Kaistia</taxon>
    </lineage>
</organism>
<dbReference type="InterPro" id="IPR000914">
    <property type="entry name" value="SBP_5_dom"/>
</dbReference>
<reference evidence="6 7" key="1">
    <citation type="submission" date="2023-07" db="EMBL/GenBank/DDBJ databases">
        <title>Genomic Encyclopedia of Type Strains, Phase IV (KMG-IV): sequencing the most valuable type-strain genomes for metagenomic binning, comparative biology and taxonomic classification.</title>
        <authorList>
            <person name="Goeker M."/>
        </authorList>
    </citation>
    <scope>NUCLEOTIDE SEQUENCE [LARGE SCALE GENOMIC DNA]</scope>
    <source>
        <strain evidence="6 7">B1-1</strain>
    </source>
</reference>
<evidence type="ECO:0000313" key="6">
    <source>
        <dbReference type="EMBL" id="MDQ0518190.1"/>
    </source>
</evidence>
<dbReference type="Gene3D" id="3.90.76.10">
    <property type="entry name" value="Dipeptide-binding Protein, Domain 1"/>
    <property type="match status" value="1"/>
</dbReference>
<dbReference type="EMBL" id="JAUSWJ010000001">
    <property type="protein sequence ID" value="MDQ0518190.1"/>
    <property type="molecule type" value="Genomic_DNA"/>
</dbReference>
<evidence type="ECO:0000256" key="2">
    <source>
        <dbReference type="ARBA" id="ARBA00005695"/>
    </source>
</evidence>
<protein>
    <submittedName>
        <fullName evidence="6">ABC-type oligopeptide transport system substrate-binding subunit</fullName>
    </submittedName>
</protein>
<evidence type="ECO:0000256" key="4">
    <source>
        <dbReference type="ARBA" id="ARBA00022729"/>
    </source>
</evidence>